<dbReference type="PROSITE" id="PS00018">
    <property type="entry name" value="EF_HAND_1"/>
    <property type="match status" value="1"/>
</dbReference>
<accession>A0A348WGS1</accession>
<dbReference type="RefSeq" id="WP_339851865.1">
    <property type="nucleotide sequence ID" value="NZ_CAXAXR010000002.1"/>
</dbReference>
<evidence type="ECO:0000313" key="4">
    <source>
        <dbReference type="EMBL" id="HAR53733.1"/>
    </source>
</evidence>
<dbReference type="PROSITE" id="PS50222">
    <property type="entry name" value="EF_HAND_2"/>
    <property type="match status" value="1"/>
</dbReference>
<proteinExistence type="predicted"/>
<dbReference type="AlphaFoldDB" id="A0A348WGS1"/>
<organism evidence="4 5">
    <name type="scientific">Roseovarius nubinhibens</name>
    <dbReference type="NCBI Taxonomy" id="314263"/>
    <lineage>
        <taxon>Bacteria</taxon>
        <taxon>Pseudomonadati</taxon>
        <taxon>Pseudomonadota</taxon>
        <taxon>Alphaproteobacteria</taxon>
        <taxon>Rhodobacterales</taxon>
        <taxon>Roseobacteraceae</taxon>
        <taxon>Roseovarius</taxon>
    </lineage>
</organism>
<protein>
    <recommendedName>
        <fullName evidence="3">EF-hand domain-containing protein</fullName>
    </recommendedName>
</protein>
<feature type="chain" id="PRO_5016906392" description="EF-hand domain-containing protein" evidence="2">
    <location>
        <begin position="24"/>
        <end position="98"/>
    </location>
</feature>
<feature type="signal peptide" evidence="2">
    <location>
        <begin position="1"/>
        <end position="23"/>
    </location>
</feature>
<feature type="domain" description="EF-hand" evidence="3">
    <location>
        <begin position="51"/>
        <end position="77"/>
    </location>
</feature>
<dbReference type="EMBL" id="DMVW01000171">
    <property type="protein sequence ID" value="HAR53733.1"/>
    <property type="molecule type" value="Genomic_DNA"/>
</dbReference>
<comment type="caution">
    <text evidence="4">The sequence shown here is derived from an EMBL/GenBank/DDBJ whole genome shotgun (WGS) entry which is preliminary data.</text>
</comment>
<evidence type="ECO:0000259" key="3">
    <source>
        <dbReference type="PROSITE" id="PS50222"/>
    </source>
</evidence>
<dbReference type="InterPro" id="IPR018247">
    <property type="entry name" value="EF_Hand_1_Ca_BS"/>
</dbReference>
<sequence>MKRNLTTGLTLIAALTVGSAALANTGYITGHHMKPDANGAGHATVMSGNGFATFDLNQDGSISPTEFDQHHAAMSQDRPLPRSSSEPGRFLPEAGNDR</sequence>
<evidence type="ECO:0000256" key="1">
    <source>
        <dbReference type="SAM" id="MobiDB-lite"/>
    </source>
</evidence>
<reference evidence="4 5" key="1">
    <citation type="journal article" date="2018" name="Nat. Biotechnol.">
        <title>A standardized bacterial taxonomy based on genome phylogeny substantially revises the tree of life.</title>
        <authorList>
            <person name="Parks D.H."/>
            <person name="Chuvochina M."/>
            <person name="Waite D.W."/>
            <person name="Rinke C."/>
            <person name="Skarshewski A."/>
            <person name="Chaumeil P.A."/>
            <person name="Hugenholtz P."/>
        </authorList>
    </citation>
    <scope>NUCLEOTIDE SEQUENCE [LARGE SCALE GENOMIC DNA]</scope>
    <source>
        <strain evidence="4">UBA9169</strain>
    </source>
</reference>
<gene>
    <name evidence="4" type="ORF">DCS45_17930</name>
</gene>
<name>A0A348WGS1_9RHOB</name>
<evidence type="ECO:0000256" key="2">
    <source>
        <dbReference type="SAM" id="SignalP"/>
    </source>
</evidence>
<dbReference type="InterPro" id="IPR002048">
    <property type="entry name" value="EF_hand_dom"/>
</dbReference>
<keyword evidence="2" id="KW-0732">Signal</keyword>
<feature type="compositionally biased region" description="Polar residues" evidence="1">
    <location>
        <begin position="57"/>
        <end position="66"/>
    </location>
</feature>
<evidence type="ECO:0000313" key="5">
    <source>
        <dbReference type="Proteomes" id="UP000264719"/>
    </source>
</evidence>
<dbReference type="GO" id="GO:0005509">
    <property type="term" value="F:calcium ion binding"/>
    <property type="evidence" value="ECO:0007669"/>
    <property type="project" value="InterPro"/>
</dbReference>
<feature type="region of interest" description="Disordered" evidence="1">
    <location>
        <begin position="57"/>
        <end position="98"/>
    </location>
</feature>
<dbReference type="Proteomes" id="UP000264719">
    <property type="component" value="Unassembled WGS sequence"/>
</dbReference>